<gene>
    <name evidence="2" type="ORF">GCM10007047_26310</name>
</gene>
<protein>
    <recommendedName>
        <fullName evidence="4">DUF1800 domain-containing protein</fullName>
    </recommendedName>
</protein>
<reference evidence="2" key="1">
    <citation type="journal article" date="2014" name="Int. J. Syst. Evol. Microbiol.">
        <title>Complete genome sequence of Corynebacterium casei LMG S-19264T (=DSM 44701T), isolated from a smear-ripened cheese.</title>
        <authorList>
            <consortium name="US DOE Joint Genome Institute (JGI-PGF)"/>
            <person name="Walter F."/>
            <person name="Albersmeier A."/>
            <person name="Kalinowski J."/>
            <person name="Ruckert C."/>
        </authorList>
    </citation>
    <scope>NUCLEOTIDE SEQUENCE</scope>
    <source>
        <strain evidence="2">KCTC 12870</strain>
    </source>
</reference>
<dbReference type="Proteomes" id="UP000642829">
    <property type="component" value="Unassembled WGS sequence"/>
</dbReference>
<organism evidence="2 3">
    <name type="scientific">Cerasicoccus arenae</name>
    <dbReference type="NCBI Taxonomy" id="424488"/>
    <lineage>
        <taxon>Bacteria</taxon>
        <taxon>Pseudomonadati</taxon>
        <taxon>Verrucomicrobiota</taxon>
        <taxon>Opitutia</taxon>
        <taxon>Puniceicoccales</taxon>
        <taxon>Cerasicoccaceae</taxon>
        <taxon>Cerasicoccus</taxon>
    </lineage>
</organism>
<accession>A0A8J3DIU4</accession>
<dbReference type="RefSeq" id="WP_189515966.1">
    <property type="nucleotide sequence ID" value="NZ_BMXG01000018.1"/>
</dbReference>
<dbReference type="AlphaFoldDB" id="A0A8J3DIU4"/>
<comment type="caution">
    <text evidence="2">The sequence shown here is derived from an EMBL/GenBank/DDBJ whole genome shotgun (WGS) entry which is preliminary data.</text>
</comment>
<proteinExistence type="predicted"/>
<evidence type="ECO:0000313" key="3">
    <source>
        <dbReference type="Proteomes" id="UP000642829"/>
    </source>
</evidence>
<evidence type="ECO:0008006" key="4">
    <source>
        <dbReference type="Google" id="ProtNLM"/>
    </source>
</evidence>
<dbReference type="Pfam" id="PF08811">
    <property type="entry name" value="DUF1800"/>
    <property type="match status" value="1"/>
</dbReference>
<evidence type="ECO:0000256" key="1">
    <source>
        <dbReference type="SAM" id="MobiDB-lite"/>
    </source>
</evidence>
<dbReference type="EMBL" id="BMXG01000018">
    <property type="protein sequence ID" value="GHC07845.1"/>
    <property type="molecule type" value="Genomic_DNA"/>
</dbReference>
<sequence length="500" mass="58367">MSFAYGNMSPRQTWQPLPSDQWNTDTAAHLLRRIGFSARPADVQQAVNVGLQATVKDAFKGREFDVPTKTWEAELEIQHLRRGMRNQDEKTRQELQKKIQRAEREAFSEFAMAWFDFARQPENSAQEKYVLFLESMFVVAHSKVKRGGVLYEHQNLLRREGFGSYRDLAKSVSRSPAMIQYLDLNRSVKGTPNENFARELMELFTLGEGNYTEQDVKEAARAFTGYNYTGNTDYYFSEFRFNPHSYDDGPKTVFGRTGRWNGDEIIEMVFEQPGAKLFLPRELCLFYLSETPVPDLYLDYLGDEWAKRDFDQRWLLQTVFTSQLFFAPEFRGELIKSPIHYYIGLCQDMNLDIYPVPQRLEGQLRSMGQSFQNPPNVRGWLGGKHWITASSLSARQQLVRNLLYPPNEKRLNADEKMRIEEAIEDDKGPFHVDQERLEPLLNKDSPDLINHLCRYFLPKEQTEEFKEQLIVHVRVPPRQRSERVRQALLALLQSPAYQLS</sequence>
<feature type="compositionally biased region" description="Polar residues" evidence="1">
    <location>
        <begin position="9"/>
        <end position="20"/>
    </location>
</feature>
<keyword evidence="3" id="KW-1185">Reference proteome</keyword>
<name>A0A8J3DIU4_9BACT</name>
<feature type="region of interest" description="Disordered" evidence="1">
    <location>
        <begin position="1"/>
        <end position="20"/>
    </location>
</feature>
<evidence type="ECO:0000313" key="2">
    <source>
        <dbReference type="EMBL" id="GHC07845.1"/>
    </source>
</evidence>
<reference evidence="2" key="2">
    <citation type="submission" date="2020-09" db="EMBL/GenBank/DDBJ databases">
        <authorList>
            <person name="Sun Q."/>
            <person name="Kim S."/>
        </authorList>
    </citation>
    <scope>NUCLEOTIDE SEQUENCE</scope>
    <source>
        <strain evidence="2">KCTC 12870</strain>
    </source>
</reference>
<dbReference type="InterPro" id="IPR014917">
    <property type="entry name" value="DUF1800"/>
</dbReference>